<dbReference type="SMART" id="SM00355">
    <property type="entry name" value="ZnF_C2H2"/>
    <property type="match status" value="2"/>
</dbReference>
<dbReference type="GO" id="GO:0045476">
    <property type="term" value="P:nurse cell apoptotic process"/>
    <property type="evidence" value="ECO:0007669"/>
    <property type="project" value="UniProtKB-ARBA"/>
</dbReference>
<keyword evidence="9" id="KW-0479">Metal-binding</keyword>
<evidence type="ECO:0000256" key="2">
    <source>
        <dbReference type="ARBA" id="ARBA00022473"/>
    </source>
</evidence>
<dbReference type="GO" id="GO:0005634">
    <property type="term" value="C:nucleus"/>
    <property type="evidence" value="ECO:0007669"/>
    <property type="project" value="UniProtKB-SubCell"/>
</dbReference>
<evidence type="ECO:0000313" key="13">
    <source>
        <dbReference type="EMBL" id="KAL0279529.1"/>
    </source>
</evidence>
<gene>
    <name evidence="13" type="ORF">PYX00_001063</name>
</gene>
<keyword evidence="5" id="KW-0805">Transcription regulation</keyword>
<feature type="compositionally biased region" description="Basic and acidic residues" evidence="10">
    <location>
        <begin position="279"/>
        <end position="333"/>
    </location>
</feature>
<dbReference type="PROSITE" id="PS50097">
    <property type="entry name" value="BTB"/>
    <property type="match status" value="1"/>
</dbReference>
<protein>
    <submittedName>
        <fullName evidence="13">Uncharacterized protein</fullName>
    </submittedName>
</protein>
<keyword evidence="3" id="KW-0221">Differentiation</keyword>
<name>A0AAW2IBH5_9NEOP</name>
<keyword evidence="2" id="KW-0217">Developmental protein</keyword>
<dbReference type="AlphaFoldDB" id="A0AAW2IBH5"/>
<keyword evidence="9" id="KW-0862">Zinc</keyword>
<evidence type="ECO:0000256" key="8">
    <source>
        <dbReference type="ARBA" id="ARBA00037382"/>
    </source>
</evidence>
<feature type="domain" description="C2H2-type" evidence="12">
    <location>
        <begin position="485"/>
        <end position="516"/>
    </location>
</feature>
<feature type="region of interest" description="Disordered" evidence="10">
    <location>
        <begin position="218"/>
        <end position="243"/>
    </location>
</feature>
<feature type="region of interest" description="Disordered" evidence="10">
    <location>
        <begin position="356"/>
        <end position="380"/>
    </location>
</feature>
<dbReference type="GO" id="GO:0007464">
    <property type="term" value="P:R3/R4 cell fate commitment"/>
    <property type="evidence" value="ECO:0007669"/>
    <property type="project" value="UniProtKB-ARBA"/>
</dbReference>
<comment type="function">
    <text evidence="8">Putative transcription factor required for axon growth and guidance in the central and peripheral nervous systems. Repels CNS axons away from the midline by promoting the expression of the midline repellent sli and its receptor robo.</text>
</comment>
<evidence type="ECO:0000256" key="5">
    <source>
        <dbReference type="ARBA" id="ARBA00023015"/>
    </source>
</evidence>
<keyword evidence="6" id="KW-0804">Transcription</keyword>
<feature type="region of interest" description="Disordered" evidence="10">
    <location>
        <begin position="279"/>
        <end position="339"/>
    </location>
</feature>
<dbReference type="Pfam" id="PF00096">
    <property type="entry name" value="zf-C2H2"/>
    <property type="match status" value="2"/>
</dbReference>
<dbReference type="InterPro" id="IPR036236">
    <property type="entry name" value="Znf_C2H2_sf"/>
</dbReference>
<evidence type="ECO:0000259" key="12">
    <source>
        <dbReference type="PROSITE" id="PS50157"/>
    </source>
</evidence>
<evidence type="ECO:0000259" key="11">
    <source>
        <dbReference type="PROSITE" id="PS50097"/>
    </source>
</evidence>
<dbReference type="Pfam" id="PF00651">
    <property type="entry name" value="BTB"/>
    <property type="match status" value="1"/>
</dbReference>
<dbReference type="PROSITE" id="PS50157">
    <property type="entry name" value="ZINC_FINGER_C2H2_2"/>
    <property type="match status" value="1"/>
</dbReference>
<evidence type="ECO:0000256" key="10">
    <source>
        <dbReference type="SAM" id="MobiDB-lite"/>
    </source>
</evidence>
<dbReference type="EMBL" id="JARGDH010000001">
    <property type="protein sequence ID" value="KAL0279529.1"/>
    <property type="molecule type" value="Genomic_DNA"/>
</dbReference>
<evidence type="ECO:0000256" key="6">
    <source>
        <dbReference type="ARBA" id="ARBA00023163"/>
    </source>
</evidence>
<dbReference type="Gene3D" id="3.30.710.10">
    <property type="entry name" value="Potassium Channel Kv1.1, Chain A"/>
    <property type="match status" value="1"/>
</dbReference>
<dbReference type="PANTHER" id="PTHR23110:SF111">
    <property type="entry name" value="LONGITUDINALS LACKING PROTEIN, ISOFORMS F_I_K_T"/>
    <property type="match status" value="1"/>
</dbReference>
<evidence type="ECO:0000256" key="9">
    <source>
        <dbReference type="PROSITE-ProRule" id="PRU00042"/>
    </source>
</evidence>
<dbReference type="GO" id="GO:0016199">
    <property type="term" value="P:axon midline choice point recognition"/>
    <property type="evidence" value="ECO:0007669"/>
    <property type="project" value="UniProtKB-ARBA"/>
</dbReference>
<evidence type="ECO:0000256" key="7">
    <source>
        <dbReference type="ARBA" id="ARBA00023242"/>
    </source>
</evidence>
<dbReference type="Gene3D" id="3.30.160.60">
    <property type="entry name" value="Classic Zinc Finger"/>
    <property type="match status" value="1"/>
</dbReference>
<dbReference type="InterPro" id="IPR013087">
    <property type="entry name" value="Znf_C2H2_type"/>
</dbReference>
<dbReference type="GO" id="GO:0008270">
    <property type="term" value="F:zinc ion binding"/>
    <property type="evidence" value="ECO:0007669"/>
    <property type="project" value="UniProtKB-KW"/>
</dbReference>
<dbReference type="InterPro" id="IPR011333">
    <property type="entry name" value="SKP1/BTB/POZ_sf"/>
</dbReference>
<dbReference type="GO" id="GO:0007526">
    <property type="term" value="P:larval somatic muscle development"/>
    <property type="evidence" value="ECO:0007669"/>
    <property type="project" value="UniProtKB-ARBA"/>
</dbReference>
<feature type="domain" description="BTB" evidence="11">
    <location>
        <begin position="44"/>
        <end position="109"/>
    </location>
</feature>
<keyword evidence="9" id="KW-0863">Zinc-finger</keyword>
<dbReference type="GO" id="GO:0048813">
    <property type="term" value="P:dendrite morphogenesis"/>
    <property type="evidence" value="ECO:0007669"/>
    <property type="project" value="UniProtKB-ARBA"/>
</dbReference>
<dbReference type="GO" id="GO:0006357">
    <property type="term" value="P:regulation of transcription by RNA polymerase II"/>
    <property type="evidence" value="ECO:0007669"/>
    <property type="project" value="TreeGrafter"/>
</dbReference>
<evidence type="ECO:0000256" key="3">
    <source>
        <dbReference type="ARBA" id="ARBA00022782"/>
    </source>
</evidence>
<sequence length="530" mass="61184">MKSNWPVDRMEPIDGNKQYSLRWEKHAFNLATEAGCFFEDESFLDCTLSAEGQCIDAHKIILSASSSYLSSLLKLMPDKHPILIFNDMKFEQLKSLVAFIYNGSVNISENDIHAFLNAAQSLLIKGLYEDPKDNMKPPEHMKKNRKSVDVYDDRKNNHKFHDRVPPIRTPEVIQDAARFPKKERPILPKGGGHPNNECEYSLFKLQEISFTKYINQNLNSKPANRSGDEKWNDSGDDKSRDPENYVVKSWKHNSIDDLNGRHKHSKSNFLKKLKLEKTNHPGAEHNDHEKGKPADLEFEGKNENKEPIDTRIEEKRKKDEDNHRRFVTEPKGEDIEDEENGRRFTIEPKEEIIEEEDTNSENYEKSHTPGIEGCASESESGFDNRPVPNYFHHPAVETGIPMPLLICKTSLSEPDSVDSNWMSQVNSSISLNHSSQHVHNDSAQDLQCRTCTQDLPCPTCTKKYKSRYALNRHILYECGKARKSFTCDECGKKVTRQDTLQKHKLIHLVQHLKEKERESKLRQTKAKKKF</sequence>
<accession>A0AAW2IBH5</accession>
<comment type="subcellular location">
    <subcellularLocation>
        <location evidence="1">Nucleus</location>
    </subcellularLocation>
</comment>
<comment type="caution">
    <text evidence="13">The sequence shown here is derived from an EMBL/GenBank/DDBJ whole genome shotgun (WGS) entry which is preliminary data.</text>
</comment>
<dbReference type="PANTHER" id="PTHR23110">
    <property type="entry name" value="BTB DOMAIN TRANSCRIPTION FACTOR"/>
    <property type="match status" value="1"/>
</dbReference>
<dbReference type="SUPFAM" id="SSF57667">
    <property type="entry name" value="beta-beta-alpha zinc fingers"/>
    <property type="match status" value="1"/>
</dbReference>
<feature type="compositionally biased region" description="Basic and acidic residues" evidence="10">
    <location>
        <begin position="226"/>
        <end position="243"/>
    </location>
</feature>
<dbReference type="GO" id="GO:0045467">
    <property type="term" value="P:R7 cell development"/>
    <property type="evidence" value="ECO:0007669"/>
    <property type="project" value="UniProtKB-ARBA"/>
</dbReference>
<dbReference type="SUPFAM" id="SSF54695">
    <property type="entry name" value="POZ domain"/>
    <property type="match status" value="1"/>
</dbReference>
<dbReference type="SMART" id="SM00225">
    <property type="entry name" value="BTB"/>
    <property type="match status" value="1"/>
</dbReference>
<reference evidence="13" key="1">
    <citation type="journal article" date="2024" name="Gigascience">
        <title>Chromosome-level genome of the poultry shaft louse Menopon gallinae provides insight into the host-switching and adaptive evolution of parasitic lice.</title>
        <authorList>
            <person name="Xu Y."/>
            <person name="Ma L."/>
            <person name="Liu S."/>
            <person name="Liang Y."/>
            <person name="Liu Q."/>
            <person name="He Z."/>
            <person name="Tian L."/>
            <person name="Duan Y."/>
            <person name="Cai W."/>
            <person name="Li H."/>
            <person name="Song F."/>
        </authorList>
    </citation>
    <scope>NUCLEOTIDE SEQUENCE</scope>
    <source>
        <strain evidence="13">Cailab_2023a</strain>
    </source>
</reference>
<dbReference type="InterPro" id="IPR000210">
    <property type="entry name" value="BTB/POZ_dom"/>
</dbReference>
<keyword evidence="7" id="KW-0539">Nucleus</keyword>
<evidence type="ECO:0000256" key="1">
    <source>
        <dbReference type="ARBA" id="ARBA00004123"/>
    </source>
</evidence>
<dbReference type="GO" id="GO:0035167">
    <property type="term" value="P:larval lymph gland hemopoiesis"/>
    <property type="evidence" value="ECO:0007669"/>
    <property type="project" value="UniProtKB-ARBA"/>
</dbReference>
<dbReference type="InterPro" id="IPR051095">
    <property type="entry name" value="Dros_DevTransReg"/>
</dbReference>
<dbReference type="GO" id="GO:0008406">
    <property type="term" value="P:gonad development"/>
    <property type="evidence" value="ECO:0007669"/>
    <property type="project" value="UniProtKB-ARBA"/>
</dbReference>
<evidence type="ECO:0000256" key="4">
    <source>
        <dbReference type="ARBA" id="ARBA00022902"/>
    </source>
</evidence>
<keyword evidence="4" id="KW-0524">Neurogenesis</keyword>
<dbReference type="PROSITE" id="PS00028">
    <property type="entry name" value="ZINC_FINGER_C2H2_1"/>
    <property type="match status" value="1"/>
</dbReference>
<proteinExistence type="predicted"/>
<organism evidence="13">
    <name type="scientific">Menopon gallinae</name>
    <name type="common">poultry shaft louse</name>
    <dbReference type="NCBI Taxonomy" id="328185"/>
    <lineage>
        <taxon>Eukaryota</taxon>
        <taxon>Metazoa</taxon>
        <taxon>Ecdysozoa</taxon>
        <taxon>Arthropoda</taxon>
        <taxon>Hexapoda</taxon>
        <taxon>Insecta</taxon>
        <taxon>Pterygota</taxon>
        <taxon>Neoptera</taxon>
        <taxon>Paraneoptera</taxon>
        <taxon>Psocodea</taxon>
        <taxon>Troctomorpha</taxon>
        <taxon>Phthiraptera</taxon>
        <taxon>Amblycera</taxon>
        <taxon>Menoponidae</taxon>
        <taxon>Menopon</taxon>
    </lineage>
</organism>